<dbReference type="EMBL" id="MN740613">
    <property type="protein sequence ID" value="QHU35827.1"/>
    <property type="molecule type" value="Genomic_DNA"/>
</dbReference>
<dbReference type="InterPro" id="IPR014711">
    <property type="entry name" value="TopoI_cat_a-hlx-sub_euk"/>
</dbReference>
<dbReference type="GO" id="GO:0006260">
    <property type="term" value="P:DNA replication"/>
    <property type="evidence" value="ECO:0007669"/>
    <property type="project" value="TreeGrafter"/>
</dbReference>
<dbReference type="CDD" id="cd00660">
    <property type="entry name" value="Topoisomer_IB_N"/>
    <property type="match status" value="1"/>
</dbReference>
<evidence type="ECO:0000256" key="4">
    <source>
        <dbReference type="ARBA" id="ARBA00019632"/>
    </source>
</evidence>
<dbReference type="PRINTS" id="PR00416">
    <property type="entry name" value="EUTPISMRASEI"/>
</dbReference>
<evidence type="ECO:0000256" key="2">
    <source>
        <dbReference type="ARBA" id="ARBA00006645"/>
    </source>
</evidence>
<dbReference type="InterPro" id="IPR008336">
    <property type="entry name" value="TopoI_DNA-bd_euk"/>
</dbReference>
<dbReference type="Pfam" id="PF01028">
    <property type="entry name" value="Topoisom_I"/>
    <property type="match status" value="1"/>
</dbReference>
<dbReference type="GO" id="GO:0005730">
    <property type="term" value="C:nucleolus"/>
    <property type="evidence" value="ECO:0007669"/>
    <property type="project" value="TreeGrafter"/>
</dbReference>
<name>A0A6C0LYT4_9ZZZZ</name>
<evidence type="ECO:0000256" key="8">
    <source>
        <dbReference type="ARBA" id="ARBA00033297"/>
    </source>
</evidence>
<accession>A0A6C0LYT4</accession>
<dbReference type="Pfam" id="PF14370">
    <property type="entry name" value="Topo_C_assoc"/>
    <property type="match status" value="1"/>
</dbReference>
<evidence type="ECO:0000313" key="10">
    <source>
        <dbReference type="EMBL" id="QHU35827.1"/>
    </source>
</evidence>
<dbReference type="Gene3D" id="2.170.11.10">
    <property type="entry name" value="DNA Topoisomerase I, domain 2"/>
    <property type="match status" value="1"/>
</dbReference>
<comment type="catalytic activity">
    <reaction evidence="1">
        <text>ATP-independent breakage of single-stranded DNA, followed by passage and rejoining.</text>
        <dbReference type="EC" id="5.6.2.1"/>
    </reaction>
</comment>
<dbReference type="Pfam" id="PF02919">
    <property type="entry name" value="Topoisom_I_N"/>
    <property type="match status" value="1"/>
</dbReference>
<dbReference type="SUPFAM" id="SSF56349">
    <property type="entry name" value="DNA breaking-rejoining enzymes"/>
    <property type="match status" value="1"/>
</dbReference>
<reference evidence="10" key="1">
    <citation type="journal article" date="2020" name="Nature">
        <title>Giant virus diversity and host interactions through global metagenomics.</title>
        <authorList>
            <person name="Schulz F."/>
            <person name="Roux S."/>
            <person name="Paez-Espino D."/>
            <person name="Jungbluth S."/>
            <person name="Walsh D.A."/>
            <person name="Denef V.J."/>
            <person name="McMahon K.D."/>
            <person name="Konstantinidis K.T."/>
            <person name="Eloe-Fadrosh E.A."/>
            <person name="Kyrpides N.C."/>
            <person name="Woyke T."/>
        </authorList>
    </citation>
    <scope>NUCLEOTIDE SEQUENCE</scope>
    <source>
        <strain evidence="10">GVMAG-S-1035085-51</strain>
    </source>
</reference>
<dbReference type="InterPro" id="IPR001631">
    <property type="entry name" value="TopoI"/>
</dbReference>
<dbReference type="InterPro" id="IPR011010">
    <property type="entry name" value="DNA_brk_join_enz"/>
</dbReference>
<dbReference type="PANTHER" id="PTHR10290:SF3">
    <property type="entry name" value="DNA TOPOISOMERASE 1"/>
    <property type="match status" value="1"/>
</dbReference>
<evidence type="ECO:0000256" key="3">
    <source>
        <dbReference type="ARBA" id="ARBA00012891"/>
    </source>
</evidence>
<keyword evidence="5" id="KW-0799">Topoisomerase</keyword>
<dbReference type="SUPFAM" id="SSF56741">
    <property type="entry name" value="Eukaryotic DNA topoisomerase I, N-terminal DNA-binding fragment"/>
    <property type="match status" value="1"/>
</dbReference>
<dbReference type="InterPro" id="IPR013030">
    <property type="entry name" value="DNA_topo_DNA_db_N_dom2"/>
</dbReference>
<keyword evidence="6" id="KW-0238">DNA-binding</keyword>
<keyword evidence="7" id="KW-0413">Isomerase</keyword>
<dbReference type="InterPro" id="IPR013500">
    <property type="entry name" value="TopoI_cat_euk"/>
</dbReference>
<dbReference type="InterPro" id="IPR036202">
    <property type="entry name" value="TopoI_DNA-bd_euk_N_sf"/>
</dbReference>
<dbReference type="GO" id="GO:0006265">
    <property type="term" value="P:DNA topological change"/>
    <property type="evidence" value="ECO:0007669"/>
    <property type="project" value="InterPro"/>
</dbReference>
<evidence type="ECO:0000259" key="9">
    <source>
        <dbReference type="SMART" id="SM00435"/>
    </source>
</evidence>
<protein>
    <recommendedName>
        <fullName evidence="4">DNA topoisomerase 1</fullName>
        <ecNumber evidence="3">5.6.2.1</ecNumber>
    </recommendedName>
    <alternativeName>
        <fullName evidence="8">DNA topoisomerase I</fullName>
    </alternativeName>
</protein>
<dbReference type="InterPro" id="IPR013034">
    <property type="entry name" value="DNA_topo_DNA_db_N_dom1"/>
</dbReference>
<evidence type="ECO:0000256" key="6">
    <source>
        <dbReference type="ARBA" id="ARBA00023125"/>
    </source>
</evidence>
<organism evidence="10">
    <name type="scientific">viral metagenome</name>
    <dbReference type="NCBI Taxonomy" id="1070528"/>
    <lineage>
        <taxon>unclassified sequences</taxon>
        <taxon>metagenomes</taxon>
        <taxon>organismal metagenomes</taxon>
    </lineage>
</organism>
<evidence type="ECO:0000256" key="5">
    <source>
        <dbReference type="ARBA" id="ARBA00023029"/>
    </source>
</evidence>
<dbReference type="GO" id="GO:0003917">
    <property type="term" value="F:DNA topoisomerase type I (single strand cut, ATP-independent) activity"/>
    <property type="evidence" value="ECO:0007669"/>
    <property type="project" value="UniProtKB-EC"/>
</dbReference>
<dbReference type="Gene3D" id="3.90.15.10">
    <property type="entry name" value="Topoisomerase I, Chain A, domain 3"/>
    <property type="match status" value="1"/>
</dbReference>
<dbReference type="InterPro" id="IPR051062">
    <property type="entry name" value="Topoisomerase_IB"/>
</dbReference>
<proteinExistence type="inferred from homology"/>
<dbReference type="InterPro" id="IPR014727">
    <property type="entry name" value="TopoI_cat_a/b-sub_euk"/>
</dbReference>
<dbReference type="Gene3D" id="1.10.10.41">
    <property type="entry name" value="Yeast DNA topoisomerase - domain 1"/>
    <property type="match status" value="1"/>
</dbReference>
<dbReference type="PROSITE" id="PS52038">
    <property type="entry name" value="TOPO_IB_2"/>
    <property type="match status" value="1"/>
</dbReference>
<dbReference type="GO" id="GO:0007059">
    <property type="term" value="P:chromosome segregation"/>
    <property type="evidence" value="ECO:0007669"/>
    <property type="project" value="TreeGrafter"/>
</dbReference>
<dbReference type="PANTHER" id="PTHR10290">
    <property type="entry name" value="DNA TOPOISOMERASE I"/>
    <property type="match status" value="1"/>
</dbReference>
<evidence type="ECO:0000256" key="7">
    <source>
        <dbReference type="ARBA" id="ARBA00023235"/>
    </source>
</evidence>
<sequence length="544" mass="63820">MSETLINNPLYKYFLSVQFGGKEIQKWKTLQHNGVLFPPEYVPHNIPILVKGNPIKLPLLAEEYATLYAKYIDSEYIRHASFRRNFWRDWKLTIRGLNIFSLDDCDFTLIRKHIDKQREILANLSKEDKLKIKEIKDKQAEPYKIAIVDGQPQPVGNFRMEPSGIFLGRGNHPKLGSIKKRIYPEDVTLNLGKEAPIPSTIPGHKWGNIIHDKIVEWLASWKDPISNKVKYVWLASHSDLRMQSDKDKFELARKLNKIINEIRQKNQENMTSTDPTTRQLATALYFIDILALRVGNEKGEDQADTVGVTSLRVEHIHLLDDNTFRIKLDFLGKDSIRYLNELNVDEQVYKNLKEFITNKTKDDELFELVNSTAINKYLQTFFPELTAKVFRTYNASYMFQEEITNINKKYKSYDKADRMQVLMDLYNKANIRVALLCNHQKNVLKGFKDQLQKIDSKILELKQKKLTAKNPKKIQEIIKKLRYKKEVKHQLKNISLVTSKTNYIDPRITVSFMKFHDIPIEKMFSKTLMEKFKWAFDVPANWVF</sequence>
<dbReference type="InterPro" id="IPR025834">
    <property type="entry name" value="TopoI_C_dom"/>
</dbReference>
<dbReference type="InterPro" id="IPR013499">
    <property type="entry name" value="TopoI_euk"/>
</dbReference>
<dbReference type="AlphaFoldDB" id="A0A6C0LYT4"/>
<dbReference type="EC" id="5.6.2.1" evidence="3"/>
<feature type="domain" description="DNA topoisomerase I eukaryotic-type" evidence="9">
    <location>
        <begin position="165"/>
        <end position="517"/>
    </location>
</feature>
<evidence type="ECO:0000256" key="1">
    <source>
        <dbReference type="ARBA" id="ARBA00000213"/>
    </source>
</evidence>
<dbReference type="GO" id="GO:0003677">
    <property type="term" value="F:DNA binding"/>
    <property type="evidence" value="ECO:0007669"/>
    <property type="project" value="UniProtKB-KW"/>
</dbReference>
<comment type="similarity">
    <text evidence="2">Belongs to the type IB topoisomerase family.</text>
</comment>
<dbReference type="SMART" id="SM00435">
    <property type="entry name" value="TOPEUc"/>
    <property type="match status" value="1"/>
</dbReference>
<dbReference type="Gene3D" id="1.10.132.10">
    <property type="match status" value="1"/>
</dbReference>
<dbReference type="GO" id="GO:0005694">
    <property type="term" value="C:chromosome"/>
    <property type="evidence" value="ECO:0007669"/>
    <property type="project" value="InterPro"/>
</dbReference>